<proteinExistence type="predicted"/>
<evidence type="ECO:0000313" key="3">
    <source>
        <dbReference type="Proteomes" id="UP000092024"/>
    </source>
</evidence>
<keyword evidence="2" id="KW-0503">Monooxygenase</keyword>
<name>A0A1A5Y9I8_9BACL</name>
<dbReference type="Pfam" id="PF13738">
    <property type="entry name" value="Pyr_redox_3"/>
    <property type="match status" value="1"/>
</dbReference>
<gene>
    <name evidence="2" type="ORF">A7K91_01285</name>
</gene>
<dbReference type="GO" id="GO:0004497">
    <property type="term" value="F:monooxygenase activity"/>
    <property type="evidence" value="ECO:0007669"/>
    <property type="project" value="UniProtKB-KW"/>
</dbReference>
<dbReference type="PANTHER" id="PTHR43539">
    <property type="entry name" value="FLAVIN-BINDING MONOOXYGENASE-LIKE PROTEIN (AFU_ORTHOLOGUE AFUA_4G09220)"/>
    <property type="match status" value="1"/>
</dbReference>
<keyword evidence="3" id="KW-1185">Reference proteome</keyword>
<dbReference type="Proteomes" id="UP000092024">
    <property type="component" value="Unassembled WGS sequence"/>
</dbReference>
<evidence type="ECO:0000313" key="2">
    <source>
        <dbReference type="EMBL" id="OBR62284.1"/>
    </source>
</evidence>
<reference evidence="2 3" key="1">
    <citation type="submission" date="2016-05" db="EMBL/GenBank/DDBJ databases">
        <title>Paenibacillus oryzae. sp. nov., isolated from the rice root.</title>
        <authorList>
            <person name="Zhang J."/>
            <person name="Zhang X."/>
        </authorList>
    </citation>
    <scope>NUCLEOTIDE SEQUENCE [LARGE SCALE GENOMIC DNA]</scope>
    <source>
        <strain evidence="2 3">1DrF-4</strain>
    </source>
</reference>
<accession>A0A1A5Y9I8</accession>
<keyword evidence="1" id="KW-0560">Oxidoreductase</keyword>
<evidence type="ECO:0000256" key="1">
    <source>
        <dbReference type="ARBA" id="ARBA00023002"/>
    </source>
</evidence>
<organism evidence="2 3">
    <name type="scientific">Paenibacillus oryzae</name>
    <dbReference type="NCBI Taxonomy" id="1844972"/>
    <lineage>
        <taxon>Bacteria</taxon>
        <taxon>Bacillati</taxon>
        <taxon>Bacillota</taxon>
        <taxon>Bacilli</taxon>
        <taxon>Bacillales</taxon>
        <taxon>Paenibacillaceae</taxon>
        <taxon>Paenibacillus</taxon>
    </lineage>
</organism>
<dbReference type="InterPro" id="IPR050982">
    <property type="entry name" value="Auxin_biosynth/cation_transpt"/>
</dbReference>
<dbReference type="SUPFAM" id="SSF51905">
    <property type="entry name" value="FAD/NAD(P)-binding domain"/>
    <property type="match status" value="1"/>
</dbReference>
<dbReference type="STRING" id="1844972.A7K91_01285"/>
<dbReference type="RefSeq" id="WP_068687143.1">
    <property type="nucleotide sequence ID" value="NZ_LYPA01000080.1"/>
</dbReference>
<comment type="caution">
    <text evidence="2">The sequence shown here is derived from an EMBL/GenBank/DDBJ whole genome shotgun (WGS) entry which is preliminary data.</text>
</comment>
<dbReference type="EMBL" id="LYPA01000080">
    <property type="protein sequence ID" value="OBR62284.1"/>
    <property type="molecule type" value="Genomic_DNA"/>
</dbReference>
<dbReference type="PANTHER" id="PTHR43539:SF91">
    <property type="entry name" value="FAD-DEPENDENT URATE HYDROXYLASE"/>
    <property type="match status" value="1"/>
</dbReference>
<dbReference type="Gene3D" id="3.50.50.60">
    <property type="entry name" value="FAD/NAD(P)-binding domain"/>
    <property type="match status" value="1"/>
</dbReference>
<dbReference type="OrthoDB" id="9778740at2"/>
<dbReference type="GO" id="GO:0050660">
    <property type="term" value="F:flavin adenine dinucleotide binding"/>
    <property type="evidence" value="ECO:0007669"/>
    <property type="project" value="TreeGrafter"/>
</dbReference>
<protein>
    <submittedName>
        <fullName evidence="2">Monooxygenase</fullName>
    </submittedName>
</protein>
<sequence>MGGAEHNGLEALEGAVKRDLAYLAYKGVDWVLPRRHEEGHVYDVVIVGGGQSGLGLAFGLLRERVGNILVIDENKAGMEGPWESYARMITLRTPKHLNSIDLGVPSLTFRAWREACKGKDAWEQLDKIPRGEWMDYLRWYRRMLELPVSNETRLTLIEPLGGGIYRLHMEGAGAPANAILSRKVVLATGIQGGGEWHVPEVVSRHMPRHLYAHSSEPIDFEGLKGKRIAVLGGGASAFDNANAALASGASEVHVFVRREQLPRVNPIRQMEGSGLIERFRVLNDADKYAVMAHFFKYNQPPTNDTFQRASSWPGFRLHLGSPWLKTELRAEEKGTDTVNVVTPKGSFTFDFLIISTGLVSDPTLRPELRLVNDDIARWRDRYTPPAEIANPLLDGHPYLTPGFGFIGRDEEGQARLHGLFAFNYSVMVSCGLSASAISGLRFAIPRLASSIADQLFHDDRQSILKAFYNYAEEEFAGSWDRIAPAPGGNTQTV</sequence>
<dbReference type="InterPro" id="IPR036188">
    <property type="entry name" value="FAD/NAD-bd_sf"/>
</dbReference>
<dbReference type="AlphaFoldDB" id="A0A1A5Y9I8"/>